<dbReference type="EMBL" id="BGZK01001616">
    <property type="protein sequence ID" value="GBP83355.1"/>
    <property type="molecule type" value="Genomic_DNA"/>
</dbReference>
<accession>A0A4C1Z9R2</accession>
<comment type="caution">
    <text evidence="1">The sequence shown here is derived from an EMBL/GenBank/DDBJ whole genome shotgun (WGS) entry which is preliminary data.</text>
</comment>
<organism evidence="1 2">
    <name type="scientific">Eumeta variegata</name>
    <name type="common">Bagworm moth</name>
    <name type="synonym">Eumeta japonica</name>
    <dbReference type="NCBI Taxonomy" id="151549"/>
    <lineage>
        <taxon>Eukaryota</taxon>
        <taxon>Metazoa</taxon>
        <taxon>Ecdysozoa</taxon>
        <taxon>Arthropoda</taxon>
        <taxon>Hexapoda</taxon>
        <taxon>Insecta</taxon>
        <taxon>Pterygota</taxon>
        <taxon>Neoptera</taxon>
        <taxon>Endopterygota</taxon>
        <taxon>Lepidoptera</taxon>
        <taxon>Glossata</taxon>
        <taxon>Ditrysia</taxon>
        <taxon>Tineoidea</taxon>
        <taxon>Psychidae</taxon>
        <taxon>Oiketicinae</taxon>
        <taxon>Eumeta</taxon>
    </lineage>
</organism>
<name>A0A4C1Z9R2_EUMVA</name>
<proteinExistence type="predicted"/>
<dbReference type="AlphaFoldDB" id="A0A4C1Z9R2"/>
<dbReference type="Proteomes" id="UP000299102">
    <property type="component" value="Unassembled WGS sequence"/>
</dbReference>
<gene>
    <name evidence="1" type="ORF">EVAR_35448_1</name>
</gene>
<protein>
    <submittedName>
        <fullName evidence="1">Uncharacterized protein</fullName>
    </submittedName>
</protein>
<evidence type="ECO:0000313" key="2">
    <source>
        <dbReference type="Proteomes" id="UP000299102"/>
    </source>
</evidence>
<sequence length="247" mass="27660">MAGSPNVWTCHIVYERDECYMSETHYARRTETAAEAMVTITRDGQSGLRANRRVTKRVCRQKPPIRAVKGWLSTRNERLSRKLHHSDKYNPYKSVIFVNGGYTHPSAVVRVARTINSRRRFVYGPLGYNVAAAGLGHLVFSAGAITDKNSRLAQCSEEPRTSYKLRKGLWAGGAPGNARPSIMDQLLPPRKPTLRMSFTVASEYGFLRCVGKMVDSVSMFRLVYYSTSFRGNGRSTTATDAPSPLQF</sequence>
<evidence type="ECO:0000313" key="1">
    <source>
        <dbReference type="EMBL" id="GBP83355.1"/>
    </source>
</evidence>
<keyword evidence="2" id="KW-1185">Reference proteome</keyword>
<reference evidence="1 2" key="1">
    <citation type="journal article" date="2019" name="Commun. Biol.">
        <title>The bagworm genome reveals a unique fibroin gene that provides high tensile strength.</title>
        <authorList>
            <person name="Kono N."/>
            <person name="Nakamura H."/>
            <person name="Ohtoshi R."/>
            <person name="Tomita M."/>
            <person name="Numata K."/>
            <person name="Arakawa K."/>
        </authorList>
    </citation>
    <scope>NUCLEOTIDE SEQUENCE [LARGE SCALE GENOMIC DNA]</scope>
</reference>